<accession>G0MH87</accession>
<dbReference type="GO" id="GO:0004674">
    <property type="term" value="F:protein serine/threonine kinase activity"/>
    <property type="evidence" value="ECO:0007669"/>
    <property type="project" value="UniProtKB-EC"/>
</dbReference>
<keyword evidence="4" id="KW-1185">Reference proteome</keyword>
<reference evidence="4" key="1">
    <citation type="submission" date="2011-07" db="EMBL/GenBank/DDBJ databases">
        <authorList>
            <consortium name="Caenorhabditis brenneri Sequencing and Analysis Consortium"/>
            <person name="Wilson R.K."/>
        </authorList>
    </citation>
    <scope>NUCLEOTIDE SEQUENCE [LARGE SCALE GENOMIC DNA]</scope>
    <source>
        <strain evidence="4">PB2801</strain>
    </source>
</reference>
<dbReference type="EC" id="2.7.11.1" evidence="1"/>
<evidence type="ECO:0000259" key="2">
    <source>
        <dbReference type="PROSITE" id="PS50011"/>
    </source>
</evidence>
<evidence type="ECO:0000256" key="1">
    <source>
        <dbReference type="ARBA" id="ARBA00012513"/>
    </source>
</evidence>
<dbReference type="SMART" id="SM00220">
    <property type="entry name" value="S_TKc"/>
    <property type="match status" value="1"/>
</dbReference>
<proteinExistence type="predicted"/>
<organism evidence="4">
    <name type="scientific">Caenorhabditis brenneri</name>
    <name type="common">Nematode worm</name>
    <dbReference type="NCBI Taxonomy" id="135651"/>
    <lineage>
        <taxon>Eukaryota</taxon>
        <taxon>Metazoa</taxon>
        <taxon>Ecdysozoa</taxon>
        <taxon>Nematoda</taxon>
        <taxon>Chromadorea</taxon>
        <taxon>Rhabditida</taxon>
        <taxon>Rhabditina</taxon>
        <taxon>Rhabditomorpha</taxon>
        <taxon>Rhabditoidea</taxon>
        <taxon>Rhabditidae</taxon>
        <taxon>Peloderinae</taxon>
        <taxon>Caenorhabditis</taxon>
    </lineage>
</organism>
<dbReference type="STRING" id="135651.G0MH87"/>
<evidence type="ECO:0000313" key="4">
    <source>
        <dbReference type="Proteomes" id="UP000008068"/>
    </source>
</evidence>
<dbReference type="PANTHER" id="PTHR11909">
    <property type="entry name" value="CASEIN KINASE-RELATED"/>
    <property type="match status" value="1"/>
</dbReference>
<dbReference type="SUPFAM" id="SSF56112">
    <property type="entry name" value="Protein kinase-like (PK-like)"/>
    <property type="match status" value="1"/>
</dbReference>
<dbReference type="OMA" id="NGYAINE"/>
<dbReference type="GO" id="GO:0005524">
    <property type="term" value="F:ATP binding"/>
    <property type="evidence" value="ECO:0007669"/>
    <property type="project" value="InterPro"/>
</dbReference>
<evidence type="ECO:0000313" key="3">
    <source>
        <dbReference type="EMBL" id="EGT57951.1"/>
    </source>
</evidence>
<sequence length="296" mass="33816">MASQIRIGSNFKEYKIKKRLGSGSFGQVFRAIDQKDGEEKALKFVNKDDRSGKKEIEILKLLENVRGVPVLEDSFTIGRWTILVLPIYLGDMESLKLDQFEPKTTMKVAIETLKILQNLHAEGVIHRDLKLGNLMIPYESRGATLVIIDLGMATVFKEKNPNNNRRSRVPTIQGDYRFIDCPYSSRRLCQGFQASEADDCEMLSYLLLDCRDIFTFHGTGEEMLAQKNEFCERPRDFLPQSSMFLEPIIQDLCGVVPGKTPKYSTILREMRRNGYAINESTPFTIRTAQDGKPFIK</sequence>
<dbReference type="eggNOG" id="KOG1164">
    <property type="taxonomic scope" value="Eukaryota"/>
</dbReference>
<dbReference type="PROSITE" id="PS50011">
    <property type="entry name" value="PROTEIN_KINASE_DOM"/>
    <property type="match status" value="1"/>
</dbReference>
<dbReference type="Pfam" id="PF00069">
    <property type="entry name" value="Pkinase"/>
    <property type="match status" value="1"/>
</dbReference>
<dbReference type="InParanoid" id="G0MH87"/>
<dbReference type="FunCoup" id="G0MH87">
    <property type="interactions" value="106"/>
</dbReference>
<dbReference type="EMBL" id="GL379794">
    <property type="protein sequence ID" value="EGT57951.1"/>
    <property type="molecule type" value="Genomic_DNA"/>
</dbReference>
<dbReference type="Gene3D" id="3.30.200.20">
    <property type="entry name" value="Phosphorylase Kinase, domain 1"/>
    <property type="match status" value="1"/>
</dbReference>
<dbReference type="InterPro" id="IPR050235">
    <property type="entry name" value="CK1_Ser-Thr_kinase"/>
</dbReference>
<dbReference type="InterPro" id="IPR000719">
    <property type="entry name" value="Prot_kinase_dom"/>
</dbReference>
<dbReference type="InterPro" id="IPR011009">
    <property type="entry name" value="Kinase-like_dom_sf"/>
</dbReference>
<name>G0MH87_CAEBE</name>
<dbReference type="PROSITE" id="PS00108">
    <property type="entry name" value="PROTEIN_KINASE_ST"/>
    <property type="match status" value="1"/>
</dbReference>
<dbReference type="AlphaFoldDB" id="G0MH87"/>
<dbReference type="Gene3D" id="1.10.510.10">
    <property type="entry name" value="Transferase(Phosphotransferase) domain 1"/>
    <property type="match status" value="1"/>
</dbReference>
<dbReference type="HOGENOM" id="CLU_019279_3_0_1"/>
<protein>
    <recommendedName>
        <fullName evidence="1">non-specific serine/threonine protein kinase</fullName>
        <ecNumber evidence="1">2.7.11.1</ecNumber>
    </recommendedName>
</protein>
<dbReference type="OrthoDB" id="6349622at2759"/>
<dbReference type="Proteomes" id="UP000008068">
    <property type="component" value="Unassembled WGS sequence"/>
</dbReference>
<dbReference type="InterPro" id="IPR008271">
    <property type="entry name" value="Ser/Thr_kinase_AS"/>
</dbReference>
<gene>
    <name evidence="3" type="ORF">CAEBREN_17408</name>
</gene>
<feature type="domain" description="Protein kinase" evidence="2">
    <location>
        <begin position="14"/>
        <end position="295"/>
    </location>
</feature>